<organism evidence="1">
    <name type="scientific">marine sediment metagenome</name>
    <dbReference type="NCBI Taxonomy" id="412755"/>
    <lineage>
        <taxon>unclassified sequences</taxon>
        <taxon>metagenomes</taxon>
        <taxon>ecological metagenomes</taxon>
    </lineage>
</organism>
<protein>
    <submittedName>
        <fullName evidence="1">Uncharacterized protein</fullName>
    </submittedName>
</protein>
<dbReference type="AlphaFoldDB" id="A0A0F9HZR1"/>
<accession>A0A0F9HZR1</accession>
<gene>
    <name evidence="1" type="ORF">LCGC14_1640300</name>
</gene>
<name>A0A0F9HZR1_9ZZZZ</name>
<reference evidence="1" key="1">
    <citation type="journal article" date="2015" name="Nature">
        <title>Complex archaea that bridge the gap between prokaryotes and eukaryotes.</title>
        <authorList>
            <person name="Spang A."/>
            <person name="Saw J.H."/>
            <person name="Jorgensen S.L."/>
            <person name="Zaremba-Niedzwiedzka K."/>
            <person name="Martijn J."/>
            <person name="Lind A.E."/>
            <person name="van Eijk R."/>
            <person name="Schleper C."/>
            <person name="Guy L."/>
            <person name="Ettema T.J."/>
        </authorList>
    </citation>
    <scope>NUCLEOTIDE SEQUENCE</scope>
</reference>
<sequence>MGTRGPYLGDELLRSGGTAGFPLGHLHDTRGHPDIRMIKVKQKVSGAFRTETGAHTFCAIRSYISTIRKHSTLSKYARWCRQGNEKQIGYS</sequence>
<proteinExistence type="predicted"/>
<comment type="caution">
    <text evidence="1">The sequence shown here is derived from an EMBL/GenBank/DDBJ whole genome shotgun (WGS) entry which is preliminary data.</text>
</comment>
<evidence type="ECO:0000313" key="1">
    <source>
        <dbReference type="EMBL" id="KKM20951.1"/>
    </source>
</evidence>
<dbReference type="EMBL" id="LAZR01013662">
    <property type="protein sequence ID" value="KKM20951.1"/>
    <property type="molecule type" value="Genomic_DNA"/>
</dbReference>